<evidence type="ECO:0000313" key="2">
    <source>
        <dbReference type="Proteomes" id="UP000186817"/>
    </source>
</evidence>
<organism evidence="1 2">
    <name type="scientific">Symbiodinium microadriaticum</name>
    <name type="common">Dinoflagellate</name>
    <name type="synonym">Zooxanthella microadriatica</name>
    <dbReference type="NCBI Taxonomy" id="2951"/>
    <lineage>
        <taxon>Eukaryota</taxon>
        <taxon>Sar</taxon>
        <taxon>Alveolata</taxon>
        <taxon>Dinophyceae</taxon>
        <taxon>Suessiales</taxon>
        <taxon>Symbiodiniaceae</taxon>
        <taxon>Symbiodinium</taxon>
    </lineage>
</organism>
<name>A0A1Q9E2K6_SYMMI</name>
<protein>
    <submittedName>
        <fullName evidence="1">Uncharacterized protein</fullName>
    </submittedName>
</protein>
<evidence type="ECO:0000313" key="1">
    <source>
        <dbReference type="EMBL" id="OLQ01656.1"/>
    </source>
</evidence>
<gene>
    <name evidence="1" type="ORF">AK812_SmicGene15579</name>
</gene>
<sequence>MCVGSANAPVAMNAGSAGVPVGVGSAGIPVGGGMQAHATMPVYNAAPGPAPDPRKIYFLDPSGGLGPLHSTGPWLDLEDEVVARVGPEAQLADSLALALGTTRGCWHKTDCIRLHTQEVWMQQQPQVPAVSCSGLDLGAKPQPCQSILHKCHREAKEEMAMGIRVEEEEQAEEEVEEMRHLQRVLFCGTGFSGGVDEGVPLADHPIHWYGDVPASVFVGYPINRRDHPLGLHTDGKPNRVVLNAEHFVRIGGTEMYVPELDLSKDETFTELVLVAVGKLNFLEHHTTAGSRPAGHEAGCAVAGAQTEFGWGPLTGLGWVREQFGRALPKPTVEAKTLYRTMTVSGWDDSDLVFYLDPGVIEAEFRPDFIPGGCHHLNELADFVQGITVPYSVAVTGANFVDLDNSPVLFTMPHIIQQNGLVQTRPAFLGKIAYLTLVNESAQFLADAGGRANGRSNHGVNAIMQTDPGPENAVDLLVMGASSMQTHTEARFCTLLLNPRVGGAWSSAGGGLSRFPEMLHLTVGPDVALVDMSAEVERHIWLGGTGQGYFQDPAVNGGQAPGSGLSNTAMCQAALANYLTGTGAKIQNLTCSMLTFAAGADEYHTRHSCGELPTAHGTVLD</sequence>
<dbReference type="OrthoDB" id="409876at2759"/>
<dbReference type="EMBL" id="LSRX01000285">
    <property type="protein sequence ID" value="OLQ01656.1"/>
    <property type="molecule type" value="Genomic_DNA"/>
</dbReference>
<dbReference type="Proteomes" id="UP000186817">
    <property type="component" value="Unassembled WGS sequence"/>
</dbReference>
<keyword evidence="2" id="KW-1185">Reference proteome</keyword>
<proteinExistence type="predicted"/>
<reference evidence="1 2" key="1">
    <citation type="submission" date="2016-02" db="EMBL/GenBank/DDBJ databases">
        <title>Genome analysis of coral dinoflagellate symbionts highlights evolutionary adaptations to a symbiotic lifestyle.</title>
        <authorList>
            <person name="Aranda M."/>
            <person name="Li Y."/>
            <person name="Liew Y.J."/>
            <person name="Baumgarten S."/>
            <person name="Simakov O."/>
            <person name="Wilson M."/>
            <person name="Piel J."/>
            <person name="Ashoor H."/>
            <person name="Bougouffa S."/>
            <person name="Bajic V.B."/>
            <person name="Ryu T."/>
            <person name="Ravasi T."/>
            <person name="Bayer T."/>
            <person name="Micklem G."/>
            <person name="Kim H."/>
            <person name="Bhak J."/>
            <person name="Lajeunesse T.C."/>
            <person name="Voolstra C.R."/>
        </authorList>
    </citation>
    <scope>NUCLEOTIDE SEQUENCE [LARGE SCALE GENOMIC DNA]</scope>
    <source>
        <strain evidence="1 2">CCMP2467</strain>
    </source>
</reference>
<dbReference type="AlphaFoldDB" id="A0A1Q9E2K6"/>
<comment type="caution">
    <text evidence="1">The sequence shown here is derived from an EMBL/GenBank/DDBJ whole genome shotgun (WGS) entry which is preliminary data.</text>
</comment>
<accession>A0A1Q9E2K6</accession>